<dbReference type="PROSITE" id="PS50297">
    <property type="entry name" value="ANK_REP_REGION"/>
    <property type="match status" value="3"/>
</dbReference>
<evidence type="ECO:0000256" key="1">
    <source>
        <dbReference type="ARBA" id="ARBA00022737"/>
    </source>
</evidence>
<dbReference type="InterPro" id="IPR036770">
    <property type="entry name" value="Ankyrin_rpt-contain_sf"/>
</dbReference>
<dbReference type="Gene3D" id="1.25.40.20">
    <property type="entry name" value="Ankyrin repeat-containing domain"/>
    <property type="match status" value="3"/>
</dbReference>
<dbReference type="Pfam" id="PF12796">
    <property type="entry name" value="Ank_2"/>
    <property type="match status" value="2"/>
</dbReference>
<sequence>MDTRTMNRRMITAIMDEDTREMEDIIQRHGLGYVPEWNNGHTLLGVALGKGRADSVKTLIRTGAKLDQPELKNSKVPLCKALNRRMMEEAWLLVRVGARLDANNDESEKYPIHELVSSFDGIDTRIKNGEGLAAIHIAAKQRTWDLFNILVKEGSSLESEDNEGKTALFYAFEGRQWGKAVKLLRLGAKVNHSTKEGMTPIMAVFTKSIRYIYAGGNNWSDEYTELINIVRILLVFGAEVNRGTTKEGITPLHMAAHRGYGDIAEILLSYYDINITSKRGENALQFCKYPRQEECMPKGYVSGIPDNTIDHSTREHRETHKLLRLWLLKLRAKKKKITEEFKSETLNITEEEEFLEDEFKKELTRMEKEVITRQCGERITLRDVWNASTEQMRTYNRQKKFEEILNNDTNIQGDFRIEIEGKIRLATGRKKVEKLVKKELEKIMFLRHLQDHQLDKIVGYLGIGDLVQIANPRRKTTTEALGYKKLREMLLT</sequence>
<feature type="repeat" description="ANK" evidence="3">
    <location>
        <begin position="39"/>
        <end position="71"/>
    </location>
</feature>
<dbReference type="InterPro" id="IPR050745">
    <property type="entry name" value="Multifunctional_regulatory"/>
</dbReference>
<organism evidence="4 5">
    <name type="scientific">Cotesia glomerata</name>
    <name type="common">Lepidopteran parasitic wasp</name>
    <name type="synonym">Apanteles glomeratus</name>
    <dbReference type="NCBI Taxonomy" id="32391"/>
    <lineage>
        <taxon>Eukaryota</taxon>
        <taxon>Metazoa</taxon>
        <taxon>Ecdysozoa</taxon>
        <taxon>Arthropoda</taxon>
        <taxon>Hexapoda</taxon>
        <taxon>Insecta</taxon>
        <taxon>Pterygota</taxon>
        <taxon>Neoptera</taxon>
        <taxon>Endopterygota</taxon>
        <taxon>Hymenoptera</taxon>
        <taxon>Apocrita</taxon>
        <taxon>Ichneumonoidea</taxon>
        <taxon>Braconidae</taxon>
        <taxon>Microgastrinae</taxon>
        <taxon>Cotesia</taxon>
    </lineage>
</organism>
<gene>
    <name evidence="4" type="ORF">KQX54_006890</name>
</gene>
<feature type="repeat" description="ANK" evidence="3">
    <location>
        <begin position="130"/>
        <end position="162"/>
    </location>
</feature>
<reference evidence="4 5" key="1">
    <citation type="journal article" date="2021" name="J. Hered.">
        <title>A chromosome-level genome assembly of the parasitoid wasp, Cotesia glomerata (Hymenoptera: Braconidae).</title>
        <authorList>
            <person name="Pinto B.J."/>
            <person name="Weis J.J."/>
            <person name="Gamble T."/>
            <person name="Ode P.J."/>
            <person name="Paul R."/>
            <person name="Zaspel J.M."/>
        </authorList>
    </citation>
    <scope>NUCLEOTIDE SEQUENCE [LARGE SCALE GENOMIC DNA]</scope>
    <source>
        <strain evidence="4">CgM1</strain>
    </source>
</reference>
<evidence type="ECO:0000313" key="4">
    <source>
        <dbReference type="EMBL" id="KAH0557486.1"/>
    </source>
</evidence>
<proteinExistence type="predicted"/>
<dbReference type="InterPro" id="IPR002110">
    <property type="entry name" value="Ankyrin_rpt"/>
</dbReference>
<keyword evidence="1" id="KW-0677">Repeat</keyword>
<evidence type="ECO:0000256" key="2">
    <source>
        <dbReference type="ARBA" id="ARBA00023043"/>
    </source>
</evidence>
<feature type="repeat" description="ANK" evidence="3">
    <location>
        <begin position="247"/>
        <end position="269"/>
    </location>
</feature>
<protein>
    <submittedName>
        <fullName evidence="4">Uncharacterized protein</fullName>
    </submittedName>
</protein>
<accession>A0AAV7IQA8</accession>
<comment type="caution">
    <text evidence="4">The sequence shown here is derived from an EMBL/GenBank/DDBJ whole genome shotgun (WGS) entry which is preliminary data.</text>
</comment>
<dbReference type="PANTHER" id="PTHR24189:SF50">
    <property type="entry name" value="ANKYRIN REPEAT AND SOCS BOX PROTEIN 2"/>
    <property type="match status" value="1"/>
</dbReference>
<name>A0AAV7IQA8_COTGL</name>
<dbReference type="SMART" id="SM00248">
    <property type="entry name" value="ANK"/>
    <property type="match status" value="5"/>
</dbReference>
<evidence type="ECO:0000313" key="5">
    <source>
        <dbReference type="Proteomes" id="UP000826195"/>
    </source>
</evidence>
<dbReference type="AlphaFoldDB" id="A0AAV7IQA8"/>
<dbReference type="SUPFAM" id="SSF48403">
    <property type="entry name" value="Ankyrin repeat"/>
    <property type="match status" value="1"/>
</dbReference>
<keyword evidence="5" id="KW-1185">Reference proteome</keyword>
<dbReference type="PANTHER" id="PTHR24189">
    <property type="entry name" value="MYOTROPHIN"/>
    <property type="match status" value="1"/>
</dbReference>
<evidence type="ECO:0000256" key="3">
    <source>
        <dbReference type="PROSITE-ProRule" id="PRU00023"/>
    </source>
</evidence>
<dbReference type="PROSITE" id="PS50088">
    <property type="entry name" value="ANK_REPEAT"/>
    <property type="match status" value="3"/>
</dbReference>
<dbReference type="Proteomes" id="UP000826195">
    <property type="component" value="Unassembled WGS sequence"/>
</dbReference>
<keyword evidence="2 3" id="KW-0040">ANK repeat</keyword>
<dbReference type="EMBL" id="JAHXZJ010000747">
    <property type="protein sequence ID" value="KAH0557486.1"/>
    <property type="molecule type" value="Genomic_DNA"/>
</dbReference>